<keyword evidence="3" id="KW-1185">Reference proteome</keyword>
<dbReference type="OrthoDB" id="3800171at2759"/>
<feature type="region of interest" description="Disordered" evidence="1">
    <location>
        <begin position="466"/>
        <end position="488"/>
    </location>
</feature>
<feature type="region of interest" description="Disordered" evidence="1">
    <location>
        <begin position="594"/>
        <end position="621"/>
    </location>
</feature>
<dbReference type="EMBL" id="ML979018">
    <property type="protein sequence ID" value="KAF1922651.1"/>
    <property type="molecule type" value="Genomic_DNA"/>
</dbReference>
<accession>A0A6A5R3K8</accession>
<dbReference type="RefSeq" id="XP_033442904.1">
    <property type="nucleotide sequence ID" value="XM_033598409.1"/>
</dbReference>
<protein>
    <submittedName>
        <fullName evidence="2">Uncharacterized protein</fullName>
    </submittedName>
</protein>
<feature type="compositionally biased region" description="Basic and acidic residues" evidence="1">
    <location>
        <begin position="18"/>
        <end position="35"/>
    </location>
</feature>
<reference evidence="2" key="1">
    <citation type="journal article" date="2020" name="Stud. Mycol.">
        <title>101 Dothideomycetes genomes: a test case for predicting lifestyles and emergence of pathogens.</title>
        <authorList>
            <person name="Haridas S."/>
            <person name="Albert R."/>
            <person name="Binder M."/>
            <person name="Bloem J."/>
            <person name="Labutti K."/>
            <person name="Salamov A."/>
            <person name="Andreopoulos B."/>
            <person name="Baker S."/>
            <person name="Barry K."/>
            <person name="Bills G."/>
            <person name="Bluhm B."/>
            <person name="Cannon C."/>
            <person name="Castanera R."/>
            <person name="Culley D."/>
            <person name="Daum C."/>
            <person name="Ezra D."/>
            <person name="Gonzalez J."/>
            <person name="Henrissat B."/>
            <person name="Kuo A."/>
            <person name="Liang C."/>
            <person name="Lipzen A."/>
            <person name="Lutzoni F."/>
            <person name="Magnuson J."/>
            <person name="Mondo S."/>
            <person name="Nolan M."/>
            <person name="Ohm R."/>
            <person name="Pangilinan J."/>
            <person name="Park H.-J."/>
            <person name="Ramirez L."/>
            <person name="Alfaro M."/>
            <person name="Sun H."/>
            <person name="Tritt A."/>
            <person name="Yoshinaga Y."/>
            <person name="Zwiers L.-H."/>
            <person name="Turgeon B."/>
            <person name="Goodwin S."/>
            <person name="Spatafora J."/>
            <person name="Crous P."/>
            <person name="Grigoriev I."/>
        </authorList>
    </citation>
    <scope>NUCLEOTIDE SEQUENCE</scope>
    <source>
        <strain evidence="2">CBS 183.55</strain>
    </source>
</reference>
<dbReference type="AlphaFoldDB" id="A0A6A5R3K8"/>
<feature type="region of interest" description="Disordered" evidence="1">
    <location>
        <begin position="401"/>
        <end position="431"/>
    </location>
</feature>
<organism evidence="2 3">
    <name type="scientific">Didymella exigua CBS 183.55</name>
    <dbReference type="NCBI Taxonomy" id="1150837"/>
    <lineage>
        <taxon>Eukaryota</taxon>
        <taxon>Fungi</taxon>
        <taxon>Dikarya</taxon>
        <taxon>Ascomycota</taxon>
        <taxon>Pezizomycotina</taxon>
        <taxon>Dothideomycetes</taxon>
        <taxon>Pleosporomycetidae</taxon>
        <taxon>Pleosporales</taxon>
        <taxon>Pleosporineae</taxon>
        <taxon>Didymellaceae</taxon>
        <taxon>Didymella</taxon>
    </lineage>
</organism>
<evidence type="ECO:0000256" key="1">
    <source>
        <dbReference type="SAM" id="MobiDB-lite"/>
    </source>
</evidence>
<feature type="compositionally biased region" description="Acidic residues" evidence="1">
    <location>
        <begin position="401"/>
        <end position="414"/>
    </location>
</feature>
<gene>
    <name evidence="2" type="ORF">M421DRAFT_96645</name>
</gene>
<proteinExistence type="predicted"/>
<feature type="region of interest" description="Disordered" evidence="1">
    <location>
        <begin position="1"/>
        <end position="60"/>
    </location>
</feature>
<evidence type="ECO:0000313" key="3">
    <source>
        <dbReference type="Proteomes" id="UP000800082"/>
    </source>
</evidence>
<dbReference type="Proteomes" id="UP000800082">
    <property type="component" value="Unassembled WGS sequence"/>
</dbReference>
<name>A0A6A5R3K8_9PLEO</name>
<sequence>MPSKRKQSLHKQAIIETDAFREAQKKGAEQKEAMKATESITLPSVPDASNPRNSSVHKSQPRKVVVPNALLQVVNPNVRKLPDAACEKGVVIIDGNSFQKSLARKKKAHRVPLRDTATKAEKKLAPVDATQVPESHFTSTSEQTVDDGTFEALHSIIKLPSGDLDLHELVSPQSLTSSELRLQSLDRFSGDFAFAEPQYTPLSKLDWKMPGLFNMPPSAGPIVKPIPILSSTTDSTSTFAFEAPRIAPEPASLAPVVSDVPPGPEERTRFDLAMAFWTSVSHTKTLGGEESVFTGAGTEIFENDAEDGNEASIDSAVVRSVDVEELQTNYPNVYATALDRSTDALTLKLVAFGQATGITASNADSQRSCTAAVAILDGLHISIQDIDLVAELEITCKDAIGDGEEETETAEDETVGTPLSEHGQVSSVSTSEPLYYGEARDEQDSDFEFAASPVKDQVLLLEGSDDTTAVCPEDPDSNKEADSSQQAGPVVHVRDVADTSPLVASVKANDHPPPLRTSQQWLTLTAPPTTTPQSGIKRSAVTPGRQEWLTLTPSFVELPLEMTDHSSYVGQSPSLGRDTADKVTKPETPEIISFESASSNESSAEGASTADGEPTAPGASPDWTAELVCAMLGTESLFDFMSILGVSEDGSTSKSALVTAFLILVRAERRKLDLPAPPPSCTATSVLTSKILPYTTVLGTT</sequence>
<feature type="compositionally biased region" description="Low complexity" evidence="1">
    <location>
        <begin position="594"/>
        <end position="608"/>
    </location>
</feature>
<dbReference type="GeneID" id="54356076"/>
<evidence type="ECO:0000313" key="2">
    <source>
        <dbReference type="EMBL" id="KAF1922651.1"/>
    </source>
</evidence>